<evidence type="ECO:0008006" key="3">
    <source>
        <dbReference type="Google" id="ProtNLM"/>
    </source>
</evidence>
<dbReference type="AlphaFoldDB" id="A0A9Q1C6U7"/>
<evidence type="ECO:0000313" key="1">
    <source>
        <dbReference type="EMBL" id="KAJ8039442.1"/>
    </source>
</evidence>
<dbReference type="PANTHER" id="PTHR25462:SF296">
    <property type="entry name" value="MEIOTIC P26, ISOFORM F"/>
    <property type="match status" value="1"/>
</dbReference>
<dbReference type="PANTHER" id="PTHR25462">
    <property type="entry name" value="BONUS, ISOFORM C-RELATED"/>
    <property type="match status" value="1"/>
</dbReference>
<dbReference type="Proteomes" id="UP001152320">
    <property type="component" value="Chromosome 7"/>
</dbReference>
<organism evidence="1 2">
    <name type="scientific">Holothuria leucospilota</name>
    <name type="common">Black long sea cucumber</name>
    <name type="synonym">Mertensiothuria leucospilota</name>
    <dbReference type="NCBI Taxonomy" id="206669"/>
    <lineage>
        <taxon>Eukaryota</taxon>
        <taxon>Metazoa</taxon>
        <taxon>Echinodermata</taxon>
        <taxon>Eleutherozoa</taxon>
        <taxon>Echinozoa</taxon>
        <taxon>Holothuroidea</taxon>
        <taxon>Aspidochirotacea</taxon>
        <taxon>Aspidochirotida</taxon>
        <taxon>Holothuriidae</taxon>
        <taxon>Holothuria</taxon>
    </lineage>
</organism>
<keyword evidence="2" id="KW-1185">Reference proteome</keyword>
<proteinExistence type="predicted"/>
<evidence type="ECO:0000313" key="2">
    <source>
        <dbReference type="Proteomes" id="UP001152320"/>
    </source>
</evidence>
<accession>A0A9Q1C6U7</accession>
<reference evidence="1" key="1">
    <citation type="submission" date="2021-10" db="EMBL/GenBank/DDBJ databases">
        <title>Tropical sea cucumber genome reveals ecological adaptation and Cuvierian tubules defense mechanism.</title>
        <authorList>
            <person name="Chen T."/>
        </authorList>
    </citation>
    <scope>NUCLEOTIDE SEQUENCE</scope>
    <source>
        <strain evidence="1">Nanhai2018</strain>
        <tissue evidence="1">Muscle</tissue>
    </source>
</reference>
<dbReference type="GO" id="GO:0061630">
    <property type="term" value="F:ubiquitin protein ligase activity"/>
    <property type="evidence" value="ECO:0007669"/>
    <property type="project" value="TreeGrafter"/>
</dbReference>
<dbReference type="EMBL" id="JAIZAY010000007">
    <property type="protein sequence ID" value="KAJ8039442.1"/>
    <property type="molecule type" value="Genomic_DNA"/>
</dbReference>
<protein>
    <recommendedName>
        <fullName evidence="3">B box-type domain-containing protein</fullName>
    </recommendedName>
</protein>
<dbReference type="InterPro" id="IPR047153">
    <property type="entry name" value="TRIM45/56/19-like"/>
</dbReference>
<dbReference type="Gene3D" id="3.30.160.60">
    <property type="entry name" value="Classic Zinc Finger"/>
    <property type="match status" value="1"/>
</dbReference>
<dbReference type="SUPFAM" id="SSF57845">
    <property type="entry name" value="B-box zinc-binding domain"/>
    <property type="match status" value="1"/>
</dbReference>
<name>A0A9Q1C6U7_HOLLE</name>
<comment type="caution">
    <text evidence="1">The sequence shown here is derived from an EMBL/GenBank/DDBJ whole genome shotgun (WGS) entry which is preliminary data.</text>
</comment>
<sequence>MINIIEYIQLQTTLNDEQAQQCFGYSKTLRVSAYCFKCNGFLCKACHRFHVTSKITEDHRPNTVAVEDVASKRVSFDKLASLKEAPRCYTHSEKVSELCCKTCSNMPICVACTYGNHKSQDIYEVTALANENRQKLEQKLAEVYTFEGGILQMSDKLDKIKSDLNAAVSDKLKSTQMHYSRMEKRTREKLQF</sequence>
<gene>
    <name evidence="1" type="ORF">HOLleu_17163</name>
</gene>